<evidence type="ECO:0000313" key="2">
    <source>
        <dbReference type="Proteomes" id="UP000004848"/>
    </source>
</evidence>
<dbReference type="Proteomes" id="UP000004848">
    <property type="component" value="Unassembled WGS sequence"/>
</dbReference>
<dbReference type="RefSeq" id="WP_006933092.1">
    <property type="nucleotide sequence ID" value="NZ_AAUW01000004.1"/>
</dbReference>
<dbReference type="GeneID" id="68845714"/>
<dbReference type="Pfam" id="PF04985">
    <property type="entry name" value="Phage_tube"/>
    <property type="match status" value="1"/>
</dbReference>
<sequence length="170" mass="18658">MQTIYMLTAVDVRRAEKAGTSRALTIAKLTIPPIKFATAGHNPGGGVMAVDYTLPRIETLEPKFMVKGLDTEVFGGLGERDRWVFAGAYKDKFTGRDIPARAVIEGAVSQWEPDESDPVDFQGCNHSLTEVTHFELTLDGQELFYIDAQERILRRNGVDLFAGVRGALGA</sequence>
<protein>
    <submittedName>
        <fullName evidence="1">Probable bacteriophage protein</fullName>
    </submittedName>
</protein>
<evidence type="ECO:0000313" key="1">
    <source>
        <dbReference type="EMBL" id="EAV44956.1"/>
    </source>
</evidence>
<comment type="caution">
    <text evidence="1">The sequence shown here is derived from an EMBL/GenBank/DDBJ whole genome shotgun (WGS) entry which is preliminary data.</text>
</comment>
<dbReference type="EMBL" id="AAUW01000004">
    <property type="protein sequence ID" value="EAV44956.1"/>
    <property type="molecule type" value="Genomic_DNA"/>
</dbReference>
<dbReference type="eggNOG" id="COG3498">
    <property type="taxonomic scope" value="Bacteria"/>
</dbReference>
<reference evidence="1 2" key="1">
    <citation type="submission" date="2006-05" db="EMBL/GenBank/DDBJ databases">
        <authorList>
            <person name="King G."/>
            <person name="Ferriera S."/>
            <person name="Johnson J."/>
            <person name="Kravitz S."/>
            <person name="Beeson K."/>
            <person name="Sutton G."/>
            <person name="Rogers Y.-H."/>
            <person name="Friedman R."/>
            <person name="Frazier M."/>
            <person name="Venter J.C."/>
        </authorList>
    </citation>
    <scope>NUCLEOTIDE SEQUENCE [LARGE SCALE GENOMIC DNA]</scope>
    <source>
        <strain evidence="2">ATCC 25650 / DSM 13394 / JCM 20685 / NBRC 16684 / NCIMB 2208 / IAM 12614 / B1</strain>
    </source>
</reference>
<gene>
    <name evidence="1" type="ORF">SIAM614_13113</name>
</gene>
<accession>A0NQ98</accession>
<name>A0NQ98_ROSAI</name>
<dbReference type="AlphaFoldDB" id="A0NQ98"/>
<proteinExistence type="predicted"/>
<dbReference type="InterPro" id="IPR006498">
    <property type="entry name" value="Tail_tube"/>
</dbReference>
<organism evidence="1 2">
    <name type="scientific">Roseibium aggregatum (strain ATCC 25650 / DSM 13394 / JCM 20685 / NBRC 16684 / NCIMB 2208 / IAM 12614 / B1)</name>
    <name type="common">Stappia aggregata</name>
    <dbReference type="NCBI Taxonomy" id="384765"/>
    <lineage>
        <taxon>Bacteria</taxon>
        <taxon>Pseudomonadati</taxon>
        <taxon>Pseudomonadota</taxon>
        <taxon>Alphaproteobacteria</taxon>
        <taxon>Hyphomicrobiales</taxon>
        <taxon>Stappiaceae</taxon>
        <taxon>Roseibium</taxon>
    </lineage>
</organism>
<dbReference type="OrthoDB" id="7834326at2"/>